<proteinExistence type="predicted"/>
<comment type="caution">
    <text evidence="1">The sequence shown here is derived from an EMBL/GenBank/DDBJ whole genome shotgun (WGS) entry which is preliminary data.</text>
</comment>
<gene>
    <name evidence="1" type="ORF">OCV69_03180</name>
</gene>
<sequence>MKKNMTMLILSCDKFSDLWDGHIKLLEKNWPDRDMDTIIVTDAPSHRDYPGIQILSAGTECEWSDRLAFALQQVKTDYVFITLDDYYLIKKVSDKGILELVTMMERERIDYIRLFSRPKRATGKELYNYKGVFQIDTSVDYSVNLYSGIWTKKFLESTVRVPKNAWKFEVILHKRAMEYGAKCVVSNRADFQILDVVRKGKLLHKSAAYFKRHPDIYDGEREVNSWSYEIRLGIQTMASRHLPGMLKTKVKAFMTKRGRRFYSDEVE</sequence>
<name>A0ABT2UWC0_9FIRM</name>
<evidence type="ECO:0000313" key="1">
    <source>
        <dbReference type="EMBL" id="MCU6798946.1"/>
    </source>
</evidence>
<evidence type="ECO:0000313" key="2">
    <source>
        <dbReference type="Proteomes" id="UP001652395"/>
    </source>
</evidence>
<dbReference type="Proteomes" id="UP001652395">
    <property type="component" value="Unassembled WGS sequence"/>
</dbReference>
<reference evidence="1 2" key="1">
    <citation type="journal article" date="2021" name="ISME Commun">
        <title>Automated analysis of genomic sequences facilitates high-throughput and comprehensive description of bacteria.</title>
        <authorList>
            <person name="Hitch T.C.A."/>
        </authorList>
    </citation>
    <scope>NUCLEOTIDE SEQUENCE [LARGE SCALE GENOMIC DNA]</scope>
    <source>
        <strain evidence="2">f_CCE</strain>
    </source>
</reference>
<accession>A0ABT2UWC0</accession>
<dbReference type="RefSeq" id="WP_158357473.1">
    <property type="nucleotide sequence ID" value="NZ_JAOQJF010000004.1"/>
</dbReference>
<evidence type="ECO:0008006" key="3">
    <source>
        <dbReference type="Google" id="ProtNLM"/>
    </source>
</evidence>
<keyword evidence="2" id="KW-1185">Reference proteome</keyword>
<protein>
    <recommendedName>
        <fullName evidence="3">Glycosyltransferase family 2 protein</fullName>
    </recommendedName>
</protein>
<organism evidence="1 2">
    <name type="scientific">Alitiscatomonas aceti</name>
    <dbReference type="NCBI Taxonomy" id="2981724"/>
    <lineage>
        <taxon>Bacteria</taxon>
        <taxon>Bacillati</taxon>
        <taxon>Bacillota</taxon>
        <taxon>Clostridia</taxon>
        <taxon>Lachnospirales</taxon>
        <taxon>Lachnospiraceae</taxon>
        <taxon>Alitiscatomonas</taxon>
    </lineage>
</organism>
<dbReference type="EMBL" id="JAOQJF010000004">
    <property type="protein sequence ID" value="MCU6798946.1"/>
    <property type="molecule type" value="Genomic_DNA"/>
</dbReference>